<reference evidence="3" key="1">
    <citation type="journal article" date="2022" name="Nat. Microbiol.">
        <title>Unique mobile elements and scalable gene flow at the prokaryote-eukaryote boundary revealed by circularized Asgard archaea genomes.</title>
        <authorList>
            <person name="Wu F."/>
            <person name="Speth D.R."/>
            <person name="Philosof A."/>
            <person name="Cremiere A."/>
            <person name="Narayanan A."/>
            <person name="Barco R.A."/>
            <person name="Connon S.A."/>
            <person name="Amend J.P."/>
            <person name="Antoshechkin I.A."/>
            <person name="Orphan V.J."/>
        </authorList>
    </citation>
    <scope>NUCLEOTIDE SEQUENCE</scope>
    <source>
        <strain evidence="3">PM71</strain>
    </source>
</reference>
<evidence type="ECO:0000256" key="2">
    <source>
        <dbReference type="ARBA" id="ARBA00023134"/>
    </source>
</evidence>
<sequence>MLDIKEKLLKEDYRKEDNLADLPVIALLDIRESEVKSLEKFGLVTIEKLAKEWNKHYSDLSKLFPKERIDSWIAASKLLLVEKTEKITSGAKIILAGIDNVGKTSLSIALKHRGAFSLLFQKLNALTPTRGLLRGKLEVFGLDIHLHELGGQKIYRDDYLNNPEQYFIGTDTIIYVVDVQAEDRYEESFEYLKQIVNVTQKLKLDVPWTIFFHKSDPDFVLSEKANSIFGSMVQYLHSNVPTFDPARGIFRTSVHIRSSILGAFSHIFRNISLIQDYIANASKQVAETLNAEFFGLYDFRSNICFAQYSKNEKLEELSHNAYYEAIETIANMREPFLRIRRYVLDDEEKTNEIFILRDLEFKNERYIMALLTSDESVARKLDQDEIENIINRHLEDWIEFRSYAKFPTTI</sequence>
<dbReference type="SUPFAM" id="SSF52540">
    <property type="entry name" value="P-loop containing nucleoside triphosphate hydrolases"/>
    <property type="match status" value="1"/>
</dbReference>
<gene>
    <name evidence="3" type="ORF">K9W45_05960</name>
</gene>
<dbReference type="PANTHER" id="PTHR11259:SF2">
    <property type="entry name" value="GH16429P"/>
    <property type="match status" value="1"/>
</dbReference>
<dbReference type="InterPro" id="IPR027417">
    <property type="entry name" value="P-loop_NTPase"/>
</dbReference>
<dbReference type="GO" id="GO:1990131">
    <property type="term" value="C:Gtr1-Gtr2 GTPase complex"/>
    <property type="evidence" value="ECO:0007669"/>
    <property type="project" value="TreeGrafter"/>
</dbReference>
<evidence type="ECO:0000256" key="1">
    <source>
        <dbReference type="ARBA" id="ARBA00022741"/>
    </source>
</evidence>
<dbReference type="AlphaFoldDB" id="A0A9Y1BN22"/>
<organism evidence="3">
    <name type="scientific">Candidatus Heimdallarchaeum aukensis</name>
    <dbReference type="NCBI Taxonomy" id="2876573"/>
    <lineage>
        <taxon>Archaea</taxon>
        <taxon>Promethearchaeati</taxon>
        <taxon>Candidatus Heimdallarchaeota</taxon>
        <taxon>Candidatus Heimdallarchaeia (ex Rinke et al. 2021) (nom. nud.)</taxon>
        <taxon>Candidatus Heimdallarchaeales</taxon>
        <taxon>Candidatus Heimdallarchaeaceae</taxon>
        <taxon>Candidatus Heimdallarchaeum</taxon>
    </lineage>
</organism>
<name>A0A9Y1BN22_9ARCH</name>
<dbReference type="Gene3D" id="3.40.50.300">
    <property type="entry name" value="P-loop containing nucleotide triphosphate hydrolases"/>
    <property type="match status" value="1"/>
</dbReference>
<dbReference type="InterPro" id="IPR006762">
    <property type="entry name" value="Gtr1_RagA"/>
</dbReference>
<dbReference type="GO" id="GO:0003924">
    <property type="term" value="F:GTPase activity"/>
    <property type="evidence" value="ECO:0007669"/>
    <property type="project" value="TreeGrafter"/>
</dbReference>
<dbReference type="GO" id="GO:0005764">
    <property type="term" value="C:lysosome"/>
    <property type="evidence" value="ECO:0007669"/>
    <property type="project" value="TreeGrafter"/>
</dbReference>
<dbReference type="Pfam" id="PF04670">
    <property type="entry name" value="Gtr1_RagA"/>
    <property type="match status" value="1"/>
</dbReference>
<dbReference type="EMBL" id="CP084166">
    <property type="protein sequence ID" value="UJG42009.1"/>
    <property type="molecule type" value="Genomic_DNA"/>
</dbReference>
<dbReference type="GO" id="GO:1904263">
    <property type="term" value="P:positive regulation of TORC1 signaling"/>
    <property type="evidence" value="ECO:0007669"/>
    <property type="project" value="TreeGrafter"/>
</dbReference>
<accession>A0A9Y1BN22</accession>
<dbReference type="GO" id="GO:0009267">
    <property type="term" value="P:cellular response to starvation"/>
    <property type="evidence" value="ECO:0007669"/>
    <property type="project" value="TreeGrafter"/>
</dbReference>
<protein>
    <recommendedName>
        <fullName evidence="4">G domain-containing protein</fullName>
    </recommendedName>
</protein>
<dbReference type="GO" id="GO:0005525">
    <property type="term" value="F:GTP binding"/>
    <property type="evidence" value="ECO:0007669"/>
    <property type="project" value="UniProtKB-KW"/>
</dbReference>
<keyword evidence="2" id="KW-0342">GTP-binding</keyword>
<evidence type="ECO:0008006" key="4">
    <source>
        <dbReference type="Google" id="ProtNLM"/>
    </source>
</evidence>
<dbReference type="PANTHER" id="PTHR11259">
    <property type="entry name" value="RAS-RELATED GTP BINDING RAG/GTR YEAST"/>
    <property type="match status" value="1"/>
</dbReference>
<proteinExistence type="predicted"/>
<keyword evidence="1" id="KW-0547">Nucleotide-binding</keyword>
<dbReference type="Proteomes" id="UP001201020">
    <property type="component" value="Chromosome"/>
</dbReference>
<evidence type="ECO:0000313" key="3">
    <source>
        <dbReference type="EMBL" id="UJG42009.1"/>
    </source>
</evidence>